<name>A0ABW9YXT9_9HYPH</name>
<dbReference type="PIRSF" id="PIRSF030771">
    <property type="entry name" value="UCP030771"/>
    <property type="match status" value="1"/>
</dbReference>
<sequence length="111" mass="11310">MKNHVKKGDTLTVPAPYAVASGDGVLVGSIFGVAVTSAAQGEDVEIKTTEVFDLKKTSAQAWALGALIYWDNTAKEATTTATNNKLIGAAIAAAANPSATGKVRLNGAFTS</sequence>
<organism evidence="1 2">
    <name type="scientific">Microvirga arsenatis</name>
    <dbReference type="NCBI Taxonomy" id="2692265"/>
    <lineage>
        <taxon>Bacteria</taxon>
        <taxon>Pseudomonadati</taxon>
        <taxon>Pseudomonadota</taxon>
        <taxon>Alphaproteobacteria</taxon>
        <taxon>Hyphomicrobiales</taxon>
        <taxon>Methylobacteriaceae</taxon>
        <taxon>Microvirga</taxon>
    </lineage>
</organism>
<evidence type="ECO:0000313" key="2">
    <source>
        <dbReference type="Proteomes" id="UP000818323"/>
    </source>
</evidence>
<keyword evidence="2" id="KW-1185">Reference proteome</keyword>
<dbReference type="RefSeq" id="WP_161725832.1">
    <property type="nucleotide sequence ID" value="NZ_JAAAXI010000025.1"/>
</dbReference>
<proteinExistence type="predicted"/>
<dbReference type="InterPro" id="IPR011231">
    <property type="entry name" value="Phage_VT1-Sakai_H0018"/>
</dbReference>
<dbReference type="EMBL" id="JAAAXJ010000005">
    <property type="protein sequence ID" value="NBJ25154.1"/>
    <property type="molecule type" value="Genomic_DNA"/>
</dbReference>
<dbReference type="Pfam" id="PF09956">
    <property type="entry name" value="Phage_cement_2"/>
    <property type="match status" value="1"/>
</dbReference>
<dbReference type="Proteomes" id="UP000818323">
    <property type="component" value="Unassembled WGS sequence"/>
</dbReference>
<comment type="caution">
    <text evidence="1">The sequence shown here is derived from an EMBL/GenBank/DDBJ whole genome shotgun (WGS) entry which is preliminary data.</text>
</comment>
<reference evidence="1 2" key="1">
    <citation type="submission" date="2020-01" db="EMBL/GenBank/DDBJ databases">
        <title>Microvirga sp. nov., an arsenate reduction bacterium isolated from Tibet hotspring sediments.</title>
        <authorList>
            <person name="Yuan C.-G."/>
        </authorList>
    </citation>
    <scope>NUCLEOTIDE SEQUENCE [LARGE SCALE GENOMIC DNA]</scope>
    <source>
        <strain evidence="1 2">SYSU G3D203</strain>
    </source>
</reference>
<gene>
    <name evidence="1" type="ORF">GR303_12420</name>
</gene>
<protein>
    <submittedName>
        <fullName evidence="1">DUF2190 family protein</fullName>
    </submittedName>
</protein>
<accession>A0ABW9YXT9</accession>
<evidence type="ECO:0000313" key="1">
    <source>
        <dbReference type="EMBL" id="NBJ25154.1"/>
    </source>
</evidence>